<keyword evidence="1 5" id="KW-0963">Cytoplasm</keyword>
<dbReference type="NCBIfam" id="TIGR00237">
    <property type="entry name" value="xseA"/>
    <property type="match status" value="1"/>
</dbReference>
<evidence type="ECO:0000259" key="8">
    <source>
        <dbReference type="Pfam" id="PF02601"/>
    </source>
</evidence>
<dbReference type="OrthoDB" id="9802795at2"/>
<dbReference type="Proteomes" id="UP000311605">
    <property type="component" value="Unassembled WGS sequence"/>
</dbReference>
<dbReference type="InterPro" id="IPR025824">
    <property type="entry name" value="OB-fold_nuc-bd_dom"/>
</dbReference>
<name>A0A5C4XSQ6_9HYPH</name>
<evidence type="ECO:0000256" key="4">
    <source>
        <dbReference type="ARBA" id="ARBA00022839"/>
    </source>
</evidence>
<comment type="caution">
    <text evidence="10">The sequence shown here is derived from an EMBL/GenBank/DDBJ whole genome shotgun (WGS) entry which is preliminary data.</text>
</comment>
<reference evidence="10 11" key="1">
    <citation type="submission" date="2019-06" db="EMBL/GenBank/DDBJ databases">
        <title>The draft genome of Rhizobium smilacinae PTYR-5.</title>
        <authorList>
            <person name="Liu L."/>
            <person name="Li L."/>
            <person name="Zhang X."/>
        </authorList>
    </citation>
    <scope>NUCLEOTIDE SEQUENCE [LARGE SCALE GENOMIC DNA]</scope>
    <source>
        <strain evidence="10 11">PTYR-5</strain>
    </source>
</reference>
<evidence type="ECO:0000259" key="9">
    <source>
        <dbReference type="Pfam" id="PF13742"/>
    </source>
</evidence>
<dbReference type="PANTHER" id="PTHR30008">
    <property type="entry name" value="EXODEOXYRIBONUCLEASE 7 LARGE SUBUNIT"/>
    <property type="match status" value="1"/>
</dbReference>
<dbReference type="CDD" id="cd04489">
    <property type="entry name" value="ExoVII_LU_OBF"/>
    <property type="match status" value="1"/>
</dbReference>
<comment type="catalytic activity">
    <reaction evidence="5 6">
        <text>Exonucleolytic cleavage in either 5'- to 3'- or 3'- to 5'-direction to yield nucleoside 5'-phosphates.</text>
        <dbReference type="EC" id="3.1.11.6"/>
    </reaction>
</comment>
<dbReference type="InterPro" id="IPR020579">
    <property type="entry name" value="Exonuc_VII_lsu_C"/>
</dbReference>
<gene>
    <name evidence="5" type="primary">xseA</name>
    <name evidence="10" type="ORF">FHP24_09380</name>
</gene>
<dbReference type="GO" id="GO:0005737">
    <property type="term" value="C:cytoplasm"/>
    <property type="evidence" value="ECO:0007669"/>
    <property type="project" value="UniProtKB-SubCell"/>
</dbReference>
<evidence type="ECO:0000256" key="7">
    <source>
        <dbReference type="SAM" id="MobiDB-lite"/>
    </source>
</evidence>
<comment type="similarity">
    <text evidence="5 6">Belongs to the XseA family.</text>
</comment>
<evidence type="ECO:0000256" key="6">
    <source>
        <dbReference type="RuleBase" id="RU004355"/>
    </source>
</evidence>
<feature type="domain" description="OB-fold nucleic acid binding" evidence="9">
    <location>
        <begin position="16"/>
        <end position="109"/>
    </location>
</feature>
<keyword evidence="2 5" id="KW-0540">Nuclease</keyword>
<keyword evidence="11" id="KW-1185">Reference proteome</keyword>
<feature type="region of interest" description="Disordered" evidence="7">
    <location>
        <begin position="499"/>
        <end position="535"/>
    </location>
</feature>
<dbReference type="InterPro" id="IPR003753">
    <property type="entry name" value="Exonuc_VII_L"/>
</dbReference>
<dbReference type="GO" id="GO:0009318">
    <property type="term" value="C:exodeoxyribonuclease VII complex"/>
    <property type="evidence" value="ECO:0007669"/>
    <property type="project" value="UniProtKB-UniRule"/>
</dbReference>
<dbReference type="PANTHER" id="PTHR30008:SF0">
    <property type="entry name" value="EXODEOXYRIBONUCLEASE 7 LARGE SUBUNIT"/>
    <property type="match status" value="1"/>
</dbReference>
<dbReference type="Pfam" id="PF13742">
    <property type="entry name" value="tRNA_anti_2"/>
    <property type="match status" value="1"/>
</dbReference>
<sequence>MSSTFAPDASSNLTEFSVSELSGSIKRTVENAFDHVRVRGEISGYRGPHSSGHAYFSLKDDRSRIDAVVWKGTFSKLKFRPEEGMEVIATGKVTTFPGSSKYQIVIENLEPAGAGALMALLEERRRKLAAEGLFDRERKRPLPYMPRVIGVVTSPTGAVIRDILHRITDRFPVHVVVWPVKVQGEGSGEEVAAAIRGFNAVGPSDPMPRPDVLIVARGGGSLEDLWSFNDEIVVRAAAESTIPLISAVGHETDWTLIDHAADVRAPTPTGAAEMAVPVKADLDAQLANLSARLRGSASRQMDHRRQSLRALVRALPSLDQLLALPRRRFDEAAAGLGRGLERTTIAKRRTFERAASGLRFELLTGRLVQQRQILADRLLRADRCVERQILSEKGRIARLDASLKSLPARLEAHLQRERQNLASLIRHADTAVSHTLSRGRAALAGQDRVLQSLSYKNVLKRGYAVVRDGEDRPLTRAANVAEGSAISIEFADGRISAIAGESTDPGQAAPAAIPPKRKAPKPDVTSVPPKQGSLF</sequence>
<dbReference type="GO" id="GO:0006308">
    <property type="term" value="P:DNA catabolic process"/>
    <property type="evidence" value="ECO:0007669"/>
    <property type="project" value="UniProtKB-UniRule"/>
</dbReference>
<protein>
    <recommendedName>
        <fullName evidence="5">Exodeoxyribonuclease 7 large subunit</fullName>
        <ecNumber evidence="5">3.1.11.6</ecNumber>
    </recommendedName>
    <alternativeName>
        <fullName evidence="5">Exodeoxyribonuclease VII large subunit</fullName>
        <shortName evidence="5">Exonuclease VII large subunit</shortName>
    </alternativeName>
</protein>
<dbReference type="AlphaFoldDB" id="A0A5C4XSQ6"/>
<proteinExistence type="inferred from homology"/>
<organism evidence="10 11">
    <name type="scientific">Aliirhizobium smilacinae</name>
    <dbReference type="NCBI Taxonomy" id="1395944"/>
    <lineage>
        <taxon>Bacteria</taxon>
        <taxon>Pseudomonadati</taxon>
        <taxon>Pseudomonadota</taxon>
        <taxon>Alphaproteobacteria</taxon>
        <taxon>Hyphomicrobiales</taxon>
        <taxon>Rhizobiaceae</taxon>
        <taxon>Aliirhizobium</taxon>
    </lineage>
</organism>
<evidence type="ECO:0000313" key="11">
    <source>
        <dbReference type="Proteomes" id="UP000311605"/>
    </source>
</evidence>
<comment type="subcellular location">
    <subcellularLocation>
        <location evidence="5 6">Cytoplasm</location>
    </subcellularLocation>
</comment>
<dbReference type="GO" id="GO:0003676">
    <property type="term" value="F:nucleic acid binding"/>
    <property type="evidence" value="ECO:0007669"/>
    <property type="project" value="InterPro"/>
</dbReference>
<dbReference type="EC" id="3.1.11.6" evidence="5"/>
<comment type="function">
    <text evidence="5">Bidirectionally degrades single-stranded DNA into large acid-insoluble oligonucleotides, which are then degraded further into small acid-soluble oligonucleotides.</text>
</comment>
<evidence type="ECO:0000256" key="5">
    <source>
        <dbReference type="HAMAP-Rule" id="MF_00378"/>
    </source>
</evidence>
<feature type="domain" description="Exonuclease VII large subunit C-terminal" evidence="8">
    <location>
        <begin position="133"/>
        <end position="497"/>
    </location>
</feature>
<keyword evidence="3 5" id="KW-0378">Hydrolase</keyword>
<dbReference type="RefSeq" id="WP_139675781.1">
    <property type="nucleotide sequence ID" value="NZ_VDMN01000001.1"/>
</dbReference>
<dbReference type="GO" id="GO:0008855">
    <property type="term" value="F:exodeoxyribonuclease VII activity"/>
    <property type="evidence" value="ECO:0007669"/>
    <property type="project" value="UniProtKB-UniRule"/>
</dbReference>
<evidence type="ECO:0000313" key="10">
    <source>
        <dbReference type="EMBL" id="TNM66392.1"/>
    </source>
</evidence>
<evidence type="ECO:0000256" key="2">
    <source>
        <dbReference type="ARBA" id="ARBA00022722"/>
    </source>
</evidence>
<comment type="subunit">
    <text evidence="5">Heterooligomer composed of large and small subunits.</text>
</comment>
<accession>A0A5C4XSQ6</accession>
<evidence type="ECO:0000256" key="1">
    <source>
        <dbReference type="ARBA" id="ARBA00022490"/>
    </source>
</evidence>
<dbReference type="Pfam" id="PF02601">
    <property type="entry name" value="Exonuc_VII_L"/>
    <property type="match status" value="1"/>
</dbReference>
<keyword evidence="4 5" id="KW-0269">Exonuclease</keyword>
<dbReference type="EMBL" id="VDMN01000001">
    <property type="protein sequence ID" value="TNM66392.1"/>
    <property type="molecule type" value="Genomic_DNA"/>
</dbReference>
<dbReference type="HAMAP" id="MF_00378">
    <property type="entry name" value="Exonuc_7_L"/>
    <property type="match status" value="1"/>
</dbReference>
<evidence type="ECO:0000256" key="3">
    <source>
        <dbReference type="ARBA" id="ARBA00022801"/>
    </source>
</evidence>